<feature type="transmembrane region" description="Helical" evidence="1">
    <location>
        <begin position="6"/>
        <end position="24"/>
    </location>
</feature>
<dbReference type="STRING" id="1801737.A2818_01445"/>
<gene>
    <name evidence="2" type="ORF">A2818_01445</name>
</gene>
<proteinExistence type="predicted"/>
<evidence type="ECO:0000313" key="2">
    <source>
        <dbReference type="EMBL" id="OGI63357.1"/>
    </source>
</evidence>
<organism evidence="2 3">
    <name type="scientific">Candidatus Nomurabacteria bacterium RIFCSPHIGHO2_01_FULL_40_12</name>
    <dbReference type="NCBI Taxonomy" id="1801737"/>
    <lineage>
        <taxon>Bacteria</taxon>
        <taxon>Candidatus Nomuraibacteriota</taxon>
    </lineage>
</organism>
<keyword evidence="1" id="KW-0812">Transmembrane</keyword>
<name>A0A1F6V113_9BACT</name>
<keyword evidence="1" id="KW-1133">Transmembrane helix</keyword>
<sequence length="132" mass="15747">MSLILIPFFISLIGIVIMIGRKLALVQNGKIIEKEYIHPFVPDFQKMKYVILESLEKYGHLSLVAILRSYIKITNFVKYQYEEIKIKIQNRRKEKILNGEIKETSKFLKMISDYKHKIRKIKHSIHEEEKNL</sequence>
<evidence type="ECO:0000256" key="1">
    <source>
        <dbReference type="SAM" id="Phobius"/>
    </source>
</evidence>
<keyword evidence="1" id="KW-0472">Membrane</keyword>
<protein>
    <submittedName>
        <fullName evidence="2">Uncharacterized protein</fullName>
    </submittedName>
</protein>
<accession>A0A1F6V113</accession>
<dbReference type="Proteomes" id="UP000177602">
    <property type="component" value="Unassembled WGS sequence"/>
</dbReference>
<comment type="caution">
    <text evidence="2">The sequence shown here is derived from an EMBL/GenBank/DDBJ whole genome shotgun (WGS) entry which is preliminary data.</text>
</comment>
<dbReference type="EMBL" id="MFTN01000006">
    <property type="protein sequence ID" value="OGI63357.1"/>
    <property type="molecule type" value="Genomic_DNA"/>
</dbReference>
<reference evidence="2 3" key="1">
    <citation type="journal article" date="2016" name="Nat. Commun.">
        <title>Thousands of microbial genomes shed light on interconnected biogeochemical processes in an aquifer system.</title>
        <authorList>
            <person name="Anantharaman K."/>
            <person name="Brown C.T."/>
            <person name="Hug L.A."/>
            <person name="Sharon I."/>
            <person name="Castelle C.J."/>
            <person name="Probst A.J."/>
            <person name="Thomas B.C."/>
            <person name="Singh A."/>
            <person name="Wilkins M.J."/>
            <person name="Karaoz U."/>
            <person name="Brodie E.L."/>
            <person name="Williams K.H."/>
            <person name="Hubbard S.S."/>
            <person name="Banfield J.F."/>
        </authorList>
    </citation>
    <scope>NUCLEOTIDE SEQUENCE [LARGE SCALE GENOMIC DNA]</scope>
</reference>
<dbReference type="AlphaFoldDB" id="A0A1F6V113"/>
<evidence type="ECO:0000313" key="3">
    <source>
        <dbReference type="Proteomes" id="UP000177602"/>
    </source>
</evidence>